<dbReference type="EMBL" id="CP007142">
    <property type="protein sequence ID" value="AJQ97400.1"/>
    <property type="molecule type" value="Genomic_DNA"/>
</dbReference>
<name>A0A0C5VDJ0_9GAMM</name>
<proteinExistence type="predicted"/>
<dbReference type="Gene3D" id="1.10.260.40">
    <property type="entry name" value="lambda repressor-like DNA-binding domains"/>
    <property type="match status" value="1"/>
</dbReference>
<protein>
    <submittedName>
        <fullName evidence="1">Uncharacterized protein</fullName>
    </submittedName>
</protein>
<dbReference type="GO" id="GO:0003677">
    <property type="term" value="F:DNA binding"/>
    <property type="evidence" value="ECO:0007669"/>
    <property type="project" value="InterPro"/>
</dbReference>
<reference evidence="1 2" key="1">
    <citation type="submission" date="2014-01" db="EMBL/GenBank/DDBJ databases">
        <title>Full genme sequencing of cellulolytic bacterium Gynuella sunshinyii YC6258T gen. nov., sp. nov.</title>
        <authorList>
            <person name="Khan H."/>
            <person name="Chung E.J."/>
            <person name="Chung Y.R."/>
        </authorList>
    </citation>
    <scope>NUCLEOTIDE SEQUENCE [LARGE SCALE GENOMIC DNA]</scope>
    <source>
        <strain evidence="1 2">YC6258</strain>
    </source>
</reference>
<dbReference type="RefSeq" id="WP_044619150.1">
    <property type="nucleotide sequence ID" value="NZ_CP007142.1"/>
</dbReference>
<evidence type="ECO:0000313" key="1">
    <source>
        <dbReference type="EMBL" id="AJQ97400.1"/>
    </source>
</evidence>
<dbReference type="KEGG" id="gsn:YC6258_05370"/>
<gene>
    <name evidence="1" type="ORF">YC6258_05370</name>
</gene>
<dbReference type="InterPro" id="IPR010982">
    <property type="entry name" value="Lambda_DNA-bd_dom_sf"/>
</dbReference>
<accession>A0A0C5VDJ0</accession>
<keyword evidence="2" id="KW-1185">Reference proteome</keyword>
<dbReference type="HOGENOM" id="CLU_1060751_0_0_6"/>
<dbReference type="OrthoDB" id="6191711at2"/>
<dbReference type="CDD" id="cd00093">
    <property type="entry name" value="HTH_XRE"/>
    <property type="match status" value="1"/>
</dbReference>
<evidence type="ECO:0000313" key="2">
    <source>
        <dbReference type="Proteomes" id="UP000032266"/>
    </source>
</evidence>
<sequence length="262" mass="31199">MYTQYEKDYEVIIGEFLRSTRQELGFTIAQMQNLVDVSKKTWIEMEKGERNIKLHLIFWWAFSMGLSPYHYMAQTDYSKPLKLNKYKNLDQIKWCLLINRLAKKDLKQLAQMIQDVTGYSFSVPLENMYMTYAQRNTMYQYVHSQDFYDNSGSVILDHLESSGKTQVTLASELGMSERNLRRIIYGLHQCNNVYFPRFYELTGQPPLKSIKNKTHFKLRNLIEERVDLIADLFKNTSKKQLNAIYKDAQQLENDPKWMQWFS</sequence>
<dbReference type="AlphaFoldDB" id="A0A0C5VDJ0"/>
<dbReference type="InterPro" id="IPR001387">
    <property type="entry name" value="Cro/C1-type_HTH"/>
</dbReference>
<dbReference type="Proteomes" id="UP000032266">
    <property type="component" value="Chromosome"/>
</dbReference>
<dbReference type="SUPFAM" id="SSF47413">
    <property type="entry name" value="lambda repressor-like DNA-binding domains"/>
    <property type="match status" value="1"/>
</dbReference>
<organism evidence="1 2">
    <name type="scientific">Gynuella sunshinyii YC6258</name>
    <dbReference type="NCBI Taxonomy" id="1445510"/>
    <lineage>
        <taxon>Bacteria</taxon>
        <taxon>Pseudomonadati</taxon>
        <taxon>Pseudomonadota</taxon>
        <taxon>Gammaproteobacteria</taxon>
        <taxon>Oceanospirillales</taxon>
        <taxon>Saccharospirillaceae</taxon>
        <taxon>Gynuella</taxon>
    </lineage>
</organism>